<feature type="compositionally biased region" description="Basic and acidic residues" evidence="1">
    <location>
        <begin position="1"/>
        <end position="40"/>
    </location>
</feature>
<keyword evidence="3" id="KW-1185">Reference proteome</keyword>
<dbReference type="EMBL" id="LUFC02000117">
    <property type="protein sequence ID" value="KAF4501613.1"/>
    <property type="molecule type" value="Genomic_DNA"/>
</dbReference>
<evidence type="ECO:0000313" key="2">
    <source>
        <dbReference type="EMBL" id="KAF4501613.1"/>
    </source>
</evidence>
<comment type="caution">
    <text evidence="2">The sequence shown here is derived from an EMBL/GenBank/DDBJ whole genome shotgun (WGS) entry which is preliminary data.</text>
</comment>
<dbReference type="OrthoDB" id="5019751at2759"/>
<accession>A0A9P5BH60</accession>
<evidence type="ECO:0000256" key="1">
    <source>
        <dbReference type="SAM" id="MobiDB-lite"/>
    </source>
</evidence>
<sequence>MSDKPDKGKQPSREEARDKWAKDLVKSGGLELKDSSKDQPVEAGSSSKNASVPPVGQPLPDIGRAKNASMVTVSPLLPAIHVTVIIRFPHGDVRLPLFVVGRYPMFAEMFEGGILQWPGVSQRQAQIITHYLRDPKPNYKMVRCDTLAHEVRLEREFADALAINAQATSFNLPELACLALNHMELYGVMIPLTKITVNFMAQGEWYQRNRAYVQNYLTRRSTSTHPMAMHHDRRGFGLQTGDALIDGLLGAISNLRFGDLRFAPDPRHYY</sequence>
<organism evidence="2 3">
    <name type="scientific">Fusarium agapanthi</name>
    <dbReference type="NCBI Taxonomy" id="1803897"/>
    <lineage>
        <taxon>Eukaryota</taxon>
        <taxon>Fungi</taxon>
        <taxon>Dikarya</taxon>
        <taxon>Ascomycota</taxon>
        <taxon>Pezizomycotina</taxon>
        <taxon>Sordariomycetes</taxon>
        <taxon>Hypocreomycetidae</taxon>
        <taxon>Hypocreales</taxon>
        <taxon>Nectriaceae</taxon>
        <taxon>Fusarium</taxon>
        <taxon>Fusarium fujikuroi species complex</taxon>
    </lineage>
</organism>
<proteinExistence type="predicted"/>
<dbReference type="AlphaFoldDB" id="A0A9P5BH60"/>
<evidence type="ECO:0000313" key="3">
    <source>
        <dbReference type="Proteomes" id="UP000737391"/>
    </source>
</evidence>
<name>A0A9P5BH60_9HYPO</name>
<reference evidence="2" key="1">
    <citation type="submission" date="2020-01" db="EMBL/GenBank/DDBJ databases">
        <title>Identification and distribution of gene clusters putatively required for synthesis of sphingolipid metabolism inhibitors in phylogenetically diverse species of the filamentous fungus Fusarium.</title>
        <authorList>
            <person name="Kim H.-S."/>
            <person name="Busman M."/>
            <person name="Brown D.W."/>
            <person name="Divon H."/>
            <person name="Uhlig S."/>
            <person name="Proctor R.H."/>
        </authorList>
    </citation>
    <scope>NUCLEOTIDE SEQUENCE</scope>
    <source>
        <strain evidence="2">NRRL 31653</strain>
    </source>
</reference>
<gene>
    <name evidence="2" type="ORF">FAGAP_2177</name>
</gene>
<dbReference type="Proteomes" id="UP000737391">
    <property type="component" value="Unassembled WGS sequence"/>
</dbReference>
<protein>
    <submittedName>
        <fullName evidence="2">Uncharacterized protein</fullName>
    </submittedName>
</protein>
<feature type="region of interest" description="Disordered" evidence="1">
    <location>
        <begin position="1"/>
        <end position="63"/>
    </location>
</feature>